<organism evidence="1 2">
    <name type="scientific">Halodesulfovibrio marinisediminis DSM 17456</name>
    <dbReference type="NCBI Taxonomy" id="1121457"/>
    <lineage>
        <taxon>Bacteria</taxon>
        <taxon>Pseudomonadati</taxon>
        <taxon>Thermodesulfobacteriota</taxon>
        <taxon>Desulfovibrionia</taxon>
        <taxon>Desulfovibrionales</taxon>
        <taxon>Desulfovibrionaceae</taxon>
        <taxon>Halodesulfovibrio</taxon>
    </lineage>
</organism>
<keyword evidence="2" id="KW-1185">Reference proteome</keyword>
<dbReference type="STRING" id="1121457.SAMN02745161_3015"/>
<sequence>MNEVIVVTVNNETFLMAADKELTKDVKIELESICESLDEDYADEVSELDTFQLCEWFENKVREELSITLKPVGIGLELNLNNL</sequence>
<accession>A0A1N6IX12</accession>
<dbReference type="RefSeq" id="WP_074217759.1">
    <property type="nucleotide sequence ID" value="NZ_FSRG01000007.1"/>
</dbReference>
<gene>
    <name evidence="1" type="ORF">SAMN02745161_3015</name>
</gene>
<protein>
    <submittedName>
        <fullName evidence="1">Uncharacterized protein</fullName>
    </submittedName>
</protein>
<evidence type="ECO:0000313" key="2">
    <source>
        <dbReference type="Proteomes" id="UP000184694"/>
    </source>
</evidence>
<dbReference type="Proteomes" id="UP000184694">
    <property type="component" value="Unassembled WGS sequence"/>
</dbReference>
<reference evidence="2" key="1">
    <citation type="submission" date="2016-11" db="EMBL/GenBank/DDBJ databases">
        <authorList>
            <person name="Varghese N."/>
            <person name="Submissions S."/>
        </authorList>
    </citation>
    <scope>NUCLEOTIDE SEQUENCE [LARGE SCALE GENOMIC DNA]</scope>
    <source>
        <strain evidence="2">DSM 17456</strain>
    </source>
</reference>
<dbReference type="AlphaFoldDB" id="A0A1N6IX12"/>
<evidence type="ECO:0000313" key="1">
    <source>
        <dbReference type="EMBL" id="SIO36517.1"/>
    </source>
</evidence>
<name>A0A1N6IX12_9BACT</name>
<proteinExistence type="predicted"/>
<dbReference type="EMBL" id="FSRG01000007">
    <property type="protein sequence ID" value="SIO36517.1"/>
    <property type="molecule type" value="Genomic_DNA"/>
</dbReference>